<evidence type="ECO:0000313" key="1">
    <source>
        <dbReference type="EMBL" id="SVD27695.1"/>
    </source>
</evidence>
<reference evidence="1" key="1">
    <citation type="submission" date="2018-05" db="EMBL/GenBank/DDBJ databases">
        <authorList>
            <person name="Lanie J.A."/>
            <person name="Ng W.-L."/>
            <person name="Kazmierczak K.M."/>
            <person name="Andrzejewski T.M."/>
            <person name="Davidsen T.M."/>
            <person name="Wayne K.J."/>
            <person name="Tettelin H."/>
            <person name="Glass J.I."/>
            <person name="Rusch D."/>
            <person name="Podicherti R."/>
            <person name="Tsui H.-C.T."/>
            <person name="Winkler M.E."/>
        </authorList>
    </citation>
    <scope>NUCLEOTIDE SEQUENCE</scope>
</reference>
<gene>
    <name evidence="1" type="ORF">METZ01_LOCUS380549</name>
</gene>
<dbReference type="AlphaFoldDB" id="A0A382U191"/>
<organism evidence="1">
    <name type="scientific">marine metagenome</name>
    <dbReference type="NCBI Taxonomy" id="408172"/>
    <lineage>
        <taxon>unclassified sequences</taxon>
        <taxon>metagenomes</taxon>
        <taxon>ecological metagenomes</taxon>
    </lineage>
</organism>
<protein>
    <submittedName>
        <fullName evidence="1">Uncharacterized protein</fullName>
    </submittedName>
</protein>
<sequence>MEADVPHVTVHICAGSRNKRPSAEETIHPMDVLLQPLHILWM</sequence>
<dbReference type="EMBL" id="UINC01140509">
    <property type="protein sequence ID" value="SVD27695.1"/>
    <property type="molecule type" value="Genomic_DNA"/>
</dbReference>
<proteinExistence type="predicted"/>
<name>A0A382U191_9ZZZZ</name>
<accession>A0A382U191</accession>